<dbReference type="Pfam" id="PF13410">
    <property type="entry name" value="GST_C_2"/>
    <property type="match status" value="1"/>
</dbReference>
<dbReference type="Pfam" id="PF13417">
    <property type="entry name" value="GST_N_3"/>
    <property type="match status" value="1"/>
</dbReference>
<dbReference type="SUPFAM" id="SSF52833">
    <property type="entry name" value="Thioredoxin-like"/>
    <property type="match status" value="1"/>
</dbReference>
<dbReference type="InterPro" id="IPR004045">
    <property type="entry name" value="Glutathione_S-Trfase_N"/>
</dbReference>
<evidence type="ECO:0000259" key="1">
    <source>
        <dbReference type="PROSITE" id="PS50404"/>
    </source>
</evidence>
<organism evidence="3 4">
    <name type="scientific">Vibrio sinensis</name>
    <dbReference type="NCBI Taxonomy" id="2302434"/>
    <lineage>
        <taxon>Bacteria</taxon>
        <taxon>Pseudomonadati</taxon>
        <taxon>Pseudomonadota</taxon>
        <taxon>Gammaproteobacteria</taxon>
        <taxon>Vibrionales</taxon>
        <taxon>Vibrionaceae</taxon>
        <taxon>Vibrio</taxon>
    </lineage>
</organism>
<sequence length="228" mass="26657">MAQPPILYSLLNCPYAMRARIALFKAEQVVRIRAIKLNNKPDEMLLVSPKGSVPVLVIQEDRTHSTKIIEESLEVMLWALSQNDPENLLHLGDSSALPAMVKLILEFEHDFLPAYNAYSCAKRYHDGNEVIYRQACEMHLKKLEGCLSQHSYLFSNKESLVDIALLPFLRKFARIDKRWYRQSPYPKLHAWLKRYLDSSMFSKVMEQHELWLDHRKDIYLGHSNTKNE</sequence>
<feature type="domain" description="GST C-terminal" evidence="2">
    <location>
        <begin position="94"/>
        <end position="220"/>
    </location>
</feature>
<dbReference type="InterPro" id="IPR010987">
    <property type="entry name" value="Glutathione-S-Trfase_C-like"/>
</dbReference>
<dbReference type="GO" id="GO:0005737">
    <property type="term" value="C:cytoplasm"/>
    <property type="evidence" value="ECO:0007669"/>
    <property type="project" value="TreeGrafter"/>
</dbReference>
<evidence type="ECO:0000259" key="2">
    <source>
        <dbReference type="PROSITE" id="PS50405"/>
    </source>
</evidence>
<dbReference type="CDD" id="cd03196">
    <property type="entry name" value="GST_C_5"/>
    <property type="match status" value="1"/>
</dbReference>
<gene>
    <name evidence="3" type="ORF">DZ860_06980</name>
</gene>
<dbReference type="Gene3D" id="3.40.30.10">
    <property type="entry name" value="Glutaredoxin"/>
    <property type="match status" value="1"/>
</dbReference>
<dbReference type="GO" id="GO:0016740">
    <property type="term" value="F:transferase activity"/>
    <property type="evidence" value="ECO:0007669"/>
    <property type="project" value="UniProtKB-KW"/>
</dbReference>
<protein>
    <submittedName>
        <fullName evidence="3">Glutathione S-transferase</fullName>
    </submittedName>
</protein>
<dbReference type="InterPro" id="IPR040079">
    <property type="entry name" value="Glutathione_S-Trfase"/>
</dbReference>
<dbReference type="InterPro" id="IPR036249">
    <property type="entry name" value="Thioredoxin-like_sf"/>
</dbReference>
<comment type="caution">
    <text evidence="3">The sequence shown here is derived from an EMBL/GenBank/DDBJ whole genome shotgun (WGS) entry which is preliminary data.</text>
</comment>
<dbReference type="SFLD" id="SFLDS00019">
    <property type="entry name" value="Glutathione_Transferase_(cytos"/>
    <property type="match status" value="1"/>
</dbReference>
<keyword evidence="4" id="KW-1185">Reference proteome</keyword>
<dbReference type="PANTHER" id="PTHR43968">
    <property type="match status" value="1"/>
</dbReference>
<keyword evidence="3" id="KW-0808">Transferase</keyword>
<dbReference type="PROSITE" id="PS50405">
    <property type="entry name" value="GST_CTER"/>
    <property type="match status" value="1"/>
</dbReference>
<reference evidence="3 4" key="1">
    <citation type="submission" date="2018-08" db="EMBL/GenBank/DDBJ databases">
        <title>Vibrio isolated from the Eastern China Marginal Seas.</title>
        <authorList>
            <person name="Li Y."/>
        </authorList>
    </citation>
    <scope>NUCLEOTIDE SEQUENCE [LARGE SCALE GENOMIC DNA]</scope>
    <source>
        <strain evidence="3 4">BEI233</strain>
    </source>
</reference>
<dbReference type="PANTHER" id="PTHR43968:SF6">
    <property type="entry name" value="GLUTATHIONE S-TRANSFERASE OMEGA"/>
    <property type="match status" value="1"/>
</dbReference>
<name>A0A3A6QW11_9VIBR</name>
<accession>A0A3A6QW11</accession>
<dbReference type="OrthoDB" id="9813092at2"/>
<dbReference type="RefSeq" id="WP_120030309.1">
    <property type="nucleotide sequence ID" value="NZ_QVMU01000004.1"/>
</dbReference>
<dbReference type="PROSITE" id="PS50404">
    <property type="entry name" value="GST_NTER"/>
    <property type="match status" value="1"/>
</dbReference>
<dbReference type="Proteomes" id="UP000273252">
    <property type="component" value="Unassembled WGS sequence"/>
</dbReference>
<dbReference type="EMBL" id="QVMU01000004">
    <property type="protein sequence ID" value="RJX72987.1"/>
    <property type="molecule type" value="Genomic_DNA"/>
</dbReference>
<evidence type="ECO:0000313" key="4">
    <source>
        <dbReference type="Proteomes" id="UP000273252"/>
    </source>
</evidence>
<proteinExistence type="predicted"/>
<dbReference type="Gene3D" id="1.20.1050.10">
    <property type="match status" value="1"/>
</dbReference>
<feature type="domain" description="GST N-terminal" evidence="1">
    <location>
        <begin position="3"/>
        <end position="87"/>
    </location>
</feature>
<dbReference type="InterPro" id="IPR036282">
    <property type="entry name" value="Glutathione-S-Trfase_C_sf"/>
</dbReference>
<evidence type="ECO:0000313" key="3">
    <source>
        <dbReference type="EMBL" id="RJX72987.1"/>
    </source>
</evidence>
<dbReference type="AlphaFoldDB" id="A0A3A6QW11"/>
<dbReference type="SUPFAM" id="SSF47616">
    <property type="entry name" value="GST C-terminal domain-like"/>
    <property type="match status" value="1"/>
</dbReference>
<dbReference type="InterPro" id="IPR050983">
    <property type="entry name" value="GST_Omega/HSP26"/>
</dbReference>